<name>A0A2U1SVQ5_METSR</name>
<gene>
    <name evidence="2" type="ORF">C5689_00720</name>
</gene>
<evidence type="ECO:0000313" key="3">
    <source>
        <dbReference type="Proteomes" id="UP000245137"/>
    </source>
</evidence>
<dbReference type="Proteomes" id="UP000245137">
    <property type="component" value="Unassembled WGS sequence"/>
</dbReference>
<reference evidence="2 3" key="1">
    <citation type="journal article" date="2018" name="Appl. Microbiol. Biotechnol.">
        <title>Co-cultivation of the strictly anaerobic methanogen Methanosarcina barkeri with aerobic methanotrophs in an oxygen-limited membrane bioreactor.</title>
        <authorList>
            <person name="In 't Zandt M.H."/>
            <person name="van den Bosch T.J.M."/>
            <person name="Rijkers R."/>
            <person name="van Kessel M.A.H.J."/>
            <person name="Jetten M.S.M."/>
            <person name="Welte C.U."/>
        </authorList>
    </citation>
    <scope>NUCLEOTIDE SEQUENCE [LARGE SCALE GENOMIC DNA]</scope>
    <source>
        <strain evidence="2 3">DSM 17706</strain>
    </source>
</reference>
<dbReference type="Pfam" id="PF01864">
    <property type="entry name" value="CarS-like"/>
    <property type="match status" value="1"/>
</dbReference>
<dbReference type="PANTHER" id="PTHR39650">
    <property type="entry name" value="CDP-ARCHAEOL SYNTHASE"/>
    <property type="match status" value="1"/>
</dbReference>
<comment type="caution">
    <text evidence="2">The sequence shown here is derived from an EMBL/GenBank/DDBJ whole genome shotgun (WGS) entry which is preliminary data.</text>
</comment>
<dbReference type="RefSeq" id="WP_108915351.1">
    <property type="nucleotide sequence ID" value="NZ_BGJY01000001.1"/>
</dbReference>
<feature type="transmembrane region" description="Helical" evidence="1">
    <location>
        <begin position="116"/>
        <end position="143"/>
    </location>
</feature>
<evidence type="ECO:0000256" key="1">
    <source>
        <dbReference type="SAM" id="Phobius"/>
    </source>
</evidence>
<keyword evidence="1" id="KW-0472">Membrane</keyword>
<accession>A0A2U1SVQ5</accession>
<dbReference type="OrthoDB" id="8850121at2"/>
<evidence type="ECO:0000313" key="2">
    <source>
        <dbReference type="EMBL" id="PWB95672.1"/>
    </source>
</evidence>
<protein>
    <submittedName>
        <fullName evidence="2">CDP-archaeol synthase</fullName>
    </submittedName>
</protein>
<sequence length="162" mass="16840">MDGVLILRLLFLLIVANGAPVLGKRLLGAAFARPIDRGARFFDGRPLLGAAKTWRGVALALVATAVCAPLVGLPAGLGARLAAFAMAGDLLSSFVKRRLGLPASSRAPGLDQIPEALLPLLAIAAPAGLGAAEIAIVTGLFFFGSQALSRLMFDLRVRERPF</sequence>
<dbReference type="EMBL" id="PUIV01000001">
    <property type="protein sequence ID" value="PWB95672.1"/>
    <property type="molecule type" value="Genomic_DNA"/>
</dbReference>
<dbReference type="InterPro" id="IPR032690">
    <property type="entry name" value="CarS"/>
</dbReference>
<keyword evidence="1" id="KW-1133">Transmembrane helix</keyword>
<proteinExistence type="predicted"/>
<organism evidence="2 3">
    <name type="scientific">Methylosinus sporium</name>
    <dbReference type="NCBI Taxonomy" id="428"/>
    <lineage>
        <taxon>Bacteria</taxon>
        <taxon>Pseudomonadati</taxon>
        <taxon>Pseudomonadota</taxon>
        <taxon>Alphaproteobacteria</taxon>
        <taxon>Hyphomicrobiales</taxon>
        <taxon>Methylocystaceae</taxon>
        <taxon>Methylosinus</taxon>
    </lineage>
</organism>
<feature type="transmembrane region" description="Helical" evidence="1">
    <location>
        <begin position="53"/>
        <end position="71"/>
    </location>
</feature>
<dbReference type="PANTHER" id="PTHR39650:SF1">
    <property type="entry name" value="CDP-ARCHAEOL SYNTHASE"/>
    <property type="match status" value="1"/>
</dbReference>
<dbReference type="AlphaFoldDB" id="A0A2U1SVQ5"/>
<keyword evidence="3" id="KW-1185">Reference proteome</keyword>
<keyword evidence="1" id="KW-0812">Transmembrane</keyword>